<feature type="non-terminal residue" evidence="2">
    <location>
        <position position="1"/>
    </location>
</feature>
<feature type="domain" description="HNH nuclease" evidence="1">
    <location>
        <begin position="65"/>
        <end position="157"/>
    </location>
</feature>
<protein>
    <recommendedName>
        <fullName evidence="1">HNH nuclease domain-containing protein</fullName>
    </recommendedName>
</protein>
<dbReference type="EMBL" id="KN832870">
    <property type="protein sequence ID" value="KIN07405.1"/>
    <property type="molecule type" value="Genomic_DNA"/>
</dbReference>
<dbReference type="OrthoDB" id="5418599at2759"/>
<gene>
    <name evidence="2" type="ORF">OIDMADRAFT_107785</name>
</gene>
<dbReference type="Pfam" id="PF13391">
    <property type="entry name" value="HNH_2"/>
    <property type="match status" value="1"/>
</dbReference>
<proteinExistence type="predicted"/>
<keyword evidence="3" id="KW-1185">Reference proteome</keyword>
<accession>A0A0C3HWU8</accession>
<name>A0A0C3HWU8_OIDMZ</name>
<dbReference type="HOGENOM" id="CLU_049186_2_0_1"/>
<dbReference type="STRING" id="913774.A0A0C3HWU8"/>
<dbReference type="InParanoid" id="A0A0C3HWU8"/>
<sequence length="255" mass="28659">YDLCRHLVTSILLPMKTRPRTPVTPSPFLDGNKVEEMAAAMGEPATRSAQQQLKENCLERDNFQCMLTGITDISAPKHGRSIVGYSGRTIPSHIIPFSLGCWDNNEENQEIARIWTTLRRCFPCLMLQPKHINNSANLMTLSQEAHSSFGAFELAFDPTGEPNEYEIFTFPGYPTILDLHMPQPNMYGKRIIKFTSYSDAELPSSVVLQIHATLSKILHASGMGKHIDDVMRERDRIRGLSSDGSTDISRLLFAF</sequence>
<reference evidence="3" key="2">
    <citation type="submission" date="2015-01" db="EMBL/GenBank/DDBJ databases">
        <title>Evolutionary Origins and Diversification of the Mycorrhizal Mutualists.</title>
        <authorList>
            <consortium name="DOE Joint Genome Institute"/>
            <consortium name="Mycorrhizal Genomics Consortium"/>
            <person name="Kohler A."/>
            <person name="Kuo A."/>
            <person name="Nagy L.G."/>
            <person name="Floudas D."/>
            <person name="Copeland A."/>
            <person name="Barry K.W."/>
            <person name="Cichocki N."/>
            <person name="Veneault-Fourrey C."/>
            <person name="LaButti K."/>
            <person name="Lindquist E.A."/>
            <person name="Lipzen A."/>
            <person name="Lundell T."/>
            <person name="Morin E."/>
            <person name="Murat C."/>
            <person name="Riley R."/>
            <person name="Ohm R."/>
            <person name="Sun H."/>
            <person name="Tunlid A."/>
            <person name="Henrissat B."/>
            <person name="Grigoriev I.V."/>
            <person name="Hibbett D.S."/>
            <person name="Martin F."/>
        </authorList>
    </citation>
    <scope>NUCLEOTIDE SEQUENCE [LARGE SCALE GENOMIC DNA]</scope>
    <source>
        <strain evidence="3">Zn</strain>
    </source>
</reference>
<evidence type="ECO:0000259" key="1">
    <source>
        <dbReference type="Pfam" id="PF13391"/>
    </source>
</evidence>
<organism evidence="2 3">
    <name type="scientific">Oidiodendron maius (strain Zn)</name>
    <dbReference type="NCBI Taxonomy" id="913774"/>
    <lineage>
        <taxon>Eukaryota</taxon>
        <taxon>Fungi</taxon>
        <taxon>Dikarya</taxon>
        <taxon>Ascomycota</taxon>
        <taxon>Pezizomycotina</taxon>
        <taxon>Leotiomycetes</taxon>
        <taxon>Leotiomycetes incertae sedis</taxon>
        <taxon>Myxotrichaceae</taxon>
        <taxon>Oidiodendron</taxon>
    </lineage>
</organism>
<dbReference type="AlphaFoldDB" id="A0A0C3HWU8"/>
<dbReference type="InterPro" id="IPR003615">
    <property type="entry name" value="HNH_nuc"/>
</dbReference>
<dbReference type="Proteomes" id="UP000054321">
    <property type="component" value="Unassembled WGS sequence"/>
</dbReference>
<evidence type="ECO:0000313" key="3">
    <source>
        <dbReference type="Proteomes" id="UP000054321"/>
    </source>
</evidence>
<reference evidence="2 3" key="1">
    <citation type="submission" date="2014-04" db="EMBL/GenBank/DDBJ databases">
        <authorList>
            <consortium name="DOE Joint Genome Institute"/>
            <person name="Kuo A."/>
            <person name="Martino E."/>
            <person name="Perotto S."/>
            <person name="Kohler A."/>
            <person name="Nagy L.G."/>
            <person name="Floudas D."/>
            <person name="Copeland A."/>
            <person name="Barry K.W."/>
            <person name="Cichocki N."/>
            <person name="Veneault-Fourrey C."/>
            <person name="LaButti K."/>
            <person name="Lindquist E.A."/>
            <person name="Lipzen A."/>
            <person name="Lundell T."/>
            <person name="Morin E."/>
            <person name="Murat C."/>
            <person name="Sun H."/>
            <person name="Tunlid A."/>
            <person name="Henrissat B."/>
            <person name="Grigoriev I.V."/>
            <person name="Hibbett D.S."/>
            <person name="Martin F."/>
            <person name="Nordberg H.P."/>
            <person name="Cantor M.N."/>
            <person name="Hua S.X."/>
        </authorList>
    </citation>
    <scope>NUCLEOTIDE SEQUENCE [LARGE SCALE GENOMIC DNA]</scope>
    <source>
        <strain evidence="2 3">Zn</strain>
    </source>
</reference>
<evidence type="ECO:0000313" key="2">
    <source>
        <dbReference type="EMBL" id="KIN07405.1"/>
    </source>
</evidence>